<name>A0A829R6N0_LISGR</name>
<dbReference type="EMBL" id="AODG01000011">
    <property type="protein sequence ID" value="EUJ27752.1"/>
    <property type="molecule type" value="Genomic_DNA"/>
</dbReference>
<dbReference type="RefSeq" id="WP_003755212.1">
    <property type="nucleotide sequence ID" value="NZ_AODG01000011.1"/>
</dbReference>
<comment type="caution">
    <text evidence="1">The sequence shown here is derived from an EMBL/GenBank/DDBJ whole genome shotgun (WGS) entry which is preliminary data.</text>
</comment>
<gene>
    <name evidence="1" type="ORF">LMUR_09504</name>
</gene>
<dbReference type="AlphaFoldDB" id="A0A829R6N0"/>
<dbReference type="InterPro" id="IPR016767">
    <property type="entry name" value="UCP019853"/>
</dbReference>
<dbReference type="Proteomes" id="UP000019251">
    <property type="component" value="Unassembled WGS sequence"/>
</dbReference>
<sequence length="131" mass="15297">MKYEAKIISENPDIEEELKIKIKDIELLCFVEEYRCSVEVGQEYIVDLEIVVFDDLDIEKSTVQAREMTQQADSFAYCIRGVFNPSNKKIDSGIDIDLADEDISGFWYLENQFVELNIDRFNIDIIEKVNK</sequence>
<proteinExistence type="predicted"/>
<accession>A0A829R6N0</accession>
<evidence type="ECO:0000313" key="1">
    <source>
        <dbReference type="EMBL" id="EUJ27752.1"/>
    </source>
</evidence>
<organism evidence="1 2">
    <name type="scientific">Listeria grayi FSL F6-1183</name>
    <dbReference type="NCBI Taxonomy" id="1265827"/>
    <lineage>
        <taxon>Bacteria</taxon>
        <taxon>Bacillati</taxon>
        <taxon>Bacillota</taxon>
        <taxon>Bacilli</taxon>
        <taxon>Bacillales</taxon>
        <taxon>Listeriaceae</taxon>
        <taxon>Listeria</taxon>
    </lineage>
</organism>
<evidence type="ECO:0000313" key="2">
    <source>
        <dbReference type="Proteomes" id="UP000019251"/>
    </source>
</evidence>
<protein>
    <submittedName>
        <fullName evidence="1">Uncharacterized protein</fullName>
    </submittedName>
</protein>
<reference evidence="1 2" key="1">
    <citation type="submission" date="2012-12" db="EMBL/GenBank/DDBJ databases">
        <title>Novel taxa of Listeriaceae from agricultural environments in the United States.</title>
        <authorList>
            <person name="den Bakker H.C."/>
            <person name="Allred A."/>
            <person name="Warchocki S."/>
            <person name="Wright E.M."/>
            <person name="Burrell A."/>
            <person name="Nightingale K.K."/>
            <person name="Kephart D."/>
            <person name="Wiedmann M."/>
        </authorList>
    </citation>
    <scope>NUCLEOTIDE SEQUENCE [LARGE SCALE GENOMIC DNA]</scope>
    <source>
        <strain evidence="1 2">FSL F6-1183</strain>
    </source>
</reference>
<dbReference type="PIRSF" id="PIRSF019853">
    <property type="entry name" value="UCP019853"/>
    <property type="match status" value="1"/>
</dbReference>